<reference evidence="1 2" key="1">
    <citation type="journal article" date="2012" name="Science">
        <title>Ecological populations of bacteria act as socially cohesive units of antibiotic production and resistance.</title>
        <authorList>
            <person name="Cordero O.X."/>
            <person name="Wildschutte H."/>
            <person name="Kirkup B."/>
            <person name="Proehl S."/>
            <person name="Ngo L."/>
            <person name="Hussain F."/>
            <person name="Le Roux F."/>
            <person name="Mincer T."/>
            <person name="Polz M.F."/>
        </authorList>
    </citation>
    <scope>NUCLEOTIDE SEQUENCE [LARGE SCALE GENOMIC DNA]</scope>
    <source>
        <strain evidence="1 2">FF-238</strain>
    </source>
</reference>
<comment type="caution">
    <text evidence="1">The sequence shown here is derived from an EMBL/GenBank/DDBJ whole genome shotgun (WGS) entry which is preliminary data.</text>
</comment>
<dbReference type="RefSeq" id="WP_017053404.1">
    <property type="nucleotide sequence ID" value="NZ_AJYW02000174.1"/>
</dbReference>
<accession>A0A1E5CWY8</accession>
<evidence type="ECO:0000313" key="2">
    <source>
        <dbReference type="Proteomes" id="UP000094165"/>
    </source>
</evidence>
<gene>
    <name evidence="1" type="ORF">A130_17535</name>
</gene>
<dbReference type="EMBL" id="AJYW02000174">
    <property type="protein sequence ID" value="OEE74928.1"/>
    <property type="molecule type" value="Genomic_DNA"/>
</dbReference>
<evidence type="ECO:0000313" key="1">
    <source>
        <dbReference type="EMBL" id="OEE74928.1"/>
    </source>
</evidence>
<dbReference type="AlphaFoldDB" id="A0A1E5CWY8"/>
<protein>
    <submittedName>
        <fullName evidence="1">Uncharacterized protein</fullName>
    </submittedName>
</protein>
<organism evidence="1 2">
    <name type="scientific">Vibrio genomosp. F6 str. FF-238</name>
    <dbReference type="NCBI Taxonomy" id="1191298"/>
    <lineage>
        <taxon>Bacteria</taxon>
        <taxon>Pseudomonadati</taxon>
        <taxon>Pseudomonadota</taxon>
        <taxon>Gammaproteobacteria</taxon>
        <taxon>Vibrionales</taxon>
        <taxon>Vibrionaceae</taxon>
        <taxon>Vibrio</taxon>
    </lineage>
</organism>
<proteinExistence type="predicted"/>
<dbReference type="Proteomes" id="UP000094165">
    <property type="component" value="Unassembled WGS sequence"/>
</dbReference>
<name>A0A1E5CWY8_9VIBR</name>
<keyword evidence="2" id="KW-1185">Reference proteome</keyword>
<sequence>MEVVSFIDIEETENDLMISFAIDIGDGYIETLLLHRQLIGEFALPEDERGTKVSHTGSDIPDEFLNRLESVEVDGSIISIKARFSSYQIDLQKISREEINQIYESLKRHNFDSQFKVQFT</sequence>